<dbReference type="InterPro" id="IPR011009">
    <property type="entry name" value="Kinase-like_dom_sf"/>
</dbReference>
<accession>A0A3S4ARE0</accession>
<dbReference type="SUPFAM" id="SSF56112">
    <property type="entry name" value="Protein kinase-like (PK-like)"/>
    <property type="match status" value="1"/>
</dbReference>
<dbReference type="PROSITE" id="PS50011">
    <property type="entry name" value="PROTEIN_KINASE_DOM"/>
    <property type="match status" value="1"/>
</dbReference>
<evidence type="ECO:0000313" key="4">
    <source>
        <dbReference type="Proteomes" id="UP000289323"/>
    </source>
</evidence>
<sequence length="396" mass="45190">MASTPSAKPGRILAKAMSDRLGRDGPDDCITFSRCNGREFQIEMSPFYICNSPAIESRYRKFLAAVRDEWEFDTDQDDGEHPETVIDDFHAWLINVFEPVFLEVAPDIPPSFDPAKIATGEAHPLLSEYFFPEEYRCRLEAEADKPFPILMRDAESRWVPPLNYIEPELVQRVGQYVKFFRPSEVEVSFKKPDHALSESPTRVLVELDDSGRKTLCFLKTFAVGGFLVLEKELEAHLRILQSSLAHDVRIARLRGVVAVDEDTKILGLLLTYINHRRENDGLLFEDCLLHTPIPLRQRWARQIQETVAQLHSAGLVWGDAKAENVIIDKNNDAWLIDFGGGYTEGWVDKDKAGTAEGDLQGVAKIVEHLSNEEYEPYPDSDDWEEDDYLRQDAARY</sequence>
<gene>
    <name evidence="3" type="ORF">TT172_LOCUS6487</name>
</gene>
<name>A0A3S4ARE0_9PEZI</name>
<protein>
    <submittedName>
        <fullName evidence="3">4f92a1d5-79cf-478c-b2ce-e6d1131a1241</fullName>
    </submittedName>
</protein>
<evidence type="ECO:0000256" key="1">
    <source>
        <dbReference type="SAM" id="MobiDB-lite"/>
    </source>
</evidence>
<organism evidence="3 4">
    <name type="scientific">Thermothielavioides terrestris</name>
    <dbReference type="NCBI Taxonomy" id="2587410"/>
    <lineage>
        <taxon>Eukaryota</taxon>
        <taxon>Fungi</taxon>
        <taxon>Dikarya</taxon>
        <taxon>Ascomycota</taxon>
        <taxon>Pezizomycotina</taxon>
        <taxon>Sordariomycetes</taxon>
        <taxon>Sordariomycetidae</taxon>
        <taxon>Sordariales</taxon>
        <taxon>Chaetomiaceae</taxon>
        <taxon>Thermothielavioides</taxon>
    </lineage>
</organism>
<evidence type="ECO:0000313" key="3">
    <source>
        <dbReference type="EMBL" id="SPQ24068.1"/>
    </source>
</evidence>
<dbReference type="EMBL" id="OUUZ01000011">
    <property type="protein sequence ID" value="SPQ24068.1"/>
    <property type="molecule type" value="Genomic_DNA"/>
</dbReference>
<dbReference type="Gene3D" id="1.10.510.10">
    <property type="entry name" value="Transferase(Phosphotransferase) domain 1"/>
    <property type="match status" value="1"/>
</dbReference>
<dbReference type="GO" id="GO:0004672">
    <property type="term" value="F:protein kinase activity"/>
    <property type="evidence" value="ECO:0007669"/>
    <property type="project" value="InterPro"/>
</dbReference>
<reference evidence="3 4" key="1">
    <citation type="submission" date="2018-04" db="EMBL/GenBank/DDBJ databases">
        <authorList>
            <person name="Huttner S."/>
            <person name="Dainat J."/>
        </authorList>
    </citation>
    <scope>NUCLEOTIDE SEQUENCE [LARGE SCALE GENOMIC DNA]</scope>
</reference>
<dbReference type="AlphaFoldDB" id="A0A3S4ARE0"/>
<feature type="region of interest" description="Disordered" evidence="1">
    <location>
        <begin position="370"/>
        <end position="396"/>
    </location>
</feature>
<feature type="compositionally biased region" description="Acidic residues" evidence="1">
    <location>
        <begin position="372"/>
        <end position="387"/>
    </location>
</feature>
<evidence type="ECO:0000259" key="2">
    <source>
        <dbReference type="PROSITE" id="PS50011"/>
    </source>
</evidence>
<dbReference type="InterPro" id="IPR000719">
    <property type="entry name" value="Prot_kinase_dom"/>
</dbReference>
<dbReference type="Proteomes" id="UP000289323">
    <property type="component" value="Unassembled WGS sequence"/>
</dbReference>
<proteinExistence type="predicted"/>
<dbReference type="GO" id="GO:0005524">
    <property type="term" value="F:ATP binding"/>
    <property type="evidence" value="ECO:0007669"/>
    <property type="project" value="InterPro"/>
</dbReference>
<feature type="domain" description="Protein kinase" evidence="2">
    <location>
        <begin position="165"/>
        <end position="396"/>
    </location>
</feature>